<comment type="caution">
    <text evidence="3">The sequence shown here is derived from an EMBL/GenBank/DDBJ whole genome shotgun (WGS) entry which is preliminary data.</text>
</comment>
<dbReference type="Proteomes" id="UP001267290">
    <property type="component" value="Unassembled WGS sequence"/>
</dbReference>
<dbReference type="SUPFAM" id="SSF51735">
    <property type="entry name" value="NAD(P)-binding Rossmann-fold domains"/>
    <property type="match status" value="1"/>
</dbReference>
<evidence type="ECO:0000313" key="4">
    <source>
        <dbReference type="Proteomes" id="UP001267290"/>
    </source>
</evidence>
<dbReference type="RefSeq" id="WP_310225761.1">
    <property type="nucleotide sequence ID" value="NZ_JAVDSB010000002.1"/>
</dbReference>
<name>A0ABU1NTA2_9BACL</name>
<dbReference type="InterPro" id="IPR001509">
    <property type="entry name" value="Epimerase_deHydtase"/>
</dbReference>
<evidence type="ECO:0000259" key="2">
    <source>
        <dbReference type="Pfam" id="PF01370"/>
    </source>
</evidence>
<evidence type="ECO:0000313" key="3">
    <source>
        <dbReference type="EMBL" id="MDR6550713.1"/>
    </source>
</evidence>
<dbReference type="EMBL" id="JAVDSB010000002">
    <property type="protein sequence ID" value="MDR6550713.1"/>
    <property type="molecule type" value="Genomic_DNA"/>
</dbReference>
<sequence length="330" mass="37098">MKPFWKDRNVFITGCTGFLGRHLIKELIKSGAHITGLVRGNVQDSVTSTFQEELFSKINLVHGSLKDLSIIQEALENNRIDTVFHVAAQSIAGTANRNPIQTFETNIQGTWNVLESCRQHPVKRIIIASSEKSYGEHASLPLDESFPLQGRHPYDVSKSCGDLITQAYFYTYQLPVCIARFGNVFGGGDLNFNRIIPHTISSVIHHVSPVIRSDGTLVRDYLYVEDAVHAMMRLAEKMEESGITGEAFNFSNENPFSVSHVVTSILNGMDSDLQPIVLNVASNETQRQYLSAQKARELLGWQPIFDWDTGLVRTIDWYKKYFTNLGDLSE</sequence>
<proteinExistence type="inferred from homology"/>
<accession>A0ABU1NTA2</accession>
<dbReference type="EC" id="4.2.1.45" evidence="3"/>
<dbReference type="Gene3D" id="3.90.25.10">
    <property type="entry name" value="UDP-galactose 4-epimerase, domain 1"/>
    <property type="match status" value="1"/>
</dbReference>
<keyword evidence="3" id="KW-0456">Lyase</keyword>
<reference evidence="3 4" key="1">
    <citation type="submission" date="2023-07" db="EMBL/GenBank/DDBJ databases">
        <title>Sorghum-associated microbial communities from plants grown in Nebraska, USA.</title>
        <authorList>
            <person name="Schachtman D."/>
        </authorList>
    </citation>
    <scope>NUCLEOTIDE SEQUENCE [LARGE SCALE GENOMIC DNA]</scope>
    <source>
        <strain evidence="3 4">CC258</strain>
    </source>
</reference>
<gene>
    <name evidence="3" type="ORF">J2736_001900</name>
</gene>
<dbReference type="PANTHER" id="PTHR43000">
    <property type="entry name" value="DTDP-D-GLUCOSE 4,6-DEHYDRATASE-RELATED"/>
    <property type="match status" value="1"/>
</dbReference>
<protein>
    <submittedName>
        <fullName evidence="3">CDP-glucose 4,6-dehydratase</fullName>
        <ecNumber evidence="3">4.2.1.45</ecNumber>
    </submittedName>
</protein>
<dbReference type="Pfam" id="PF01370">
    <property type="entry name" value="Epimerase"/>
    <property type="match status" value="1"/>
</dbReference>
<dbReference type="InterPro" id="IPR036291">
    <property type="entry name" value="NAD(P)-bd_dom_sf"/>
</dbReference>
<dbReference type="Gene3D" id="3.40.50.720">
    <property type="entry name" value="NAD(P)-binding Rossmann-like Domain"/>
    <property type="match status" value="1"/>
</dbReference>
<keyword evidence="4" id="KW-1185">Reference proteome</keyword>
<dbReference type="GO" id="GO:0047733">
    <property type="term" value="F:CDP-glucose 4,6-dehydratase activity"/>
    <property type="evidence" value="ECO:0007669"/>
    <property type="project" value="UniProtKB-EC"/>
</dbReference>
<feature type="domain" description="NAD-dependent epimerase/dehydratase" evidence="2">
    <location>
        <begin position="10"/>
        <end position="249"/>
    </location>
</feature>
<evidence type="ECO:0000256" key="1">
    <source>
        <dbReference type="ARBA" id="ARBA00007637"/>
    </source>
</evidence>
<comment type="similarity">
    <text evidence="1">Belongs to the NAD(P)-dependent epimerase/dehydratase family.</text>
</comment>
<organism evidence="3 4">
    <name type="scientific">Paenibacillus qinlingensis</name>
    <dbReference type="NCBI Taxonomy" id="1837343"/>
    <lineage>
        <taxon>Bacteria</taxon>
        <taxon>Bacillati</taxon>
        <taxon>Bacillota</taxon>
        <taxon>Bacilli</taxon>
        <taxon>Bacillales</taxon>
        <taxon>Paenibacillaceae</taxon>
        <taxon>Paenibacillus</taxon>
    </lineage>
</organism>